<feature type="domain" description="Endonuclease/exonuclease/phosphatase" evidence="1">
    <location>
        <begin position="80"/>
        <end position="283"/>
    </location>
</feature>
<proteinExistence type="predicted"/>
<dbReference type="Proteomes" id="UP001249851">
    <property type="component" value="Unassembled WGS sequence"/>
</dbReference>
<dbReference type="PANTHER" id="PTHR47510">
    <property type="entry name" value="REVERSE TRANSCRIPTASE DOMAIN-CONTAINING PROTEIN"/>
    <property type="match status" value="1"/>
</dbReference>
<dbReference type="InterPro" id="IPR005135">
    <property type="entry name" value="Endo/exonuclease/phosphatase"/>
</dbReference>
<dbReference type="EMBL" id="JARQWQ010000042">
    <property type="protein sequence ID" value="KAK2558866.1"/>
    <property type="molecule type" value="Genomic_DNA"/>
</dbReference>
<comment type="caution">
    <text evidence="2">The sequence shown here is derived from an EMBL/GenBank/DDBJ whole genome shotgun (WGS) entry which is preliminary data.</text>
</comment>
<gene>
    <name evidence="2" type="ORF">P5673_018478</name>
</gene>
<keyword evidence="2" id="KW-0695">RNA-directed DNA polymerase</keyword>
<dbReference type="InterPro" id="IPR036691">
    <property type="entry name" value="Endo/exonu/phosph_ase_sf"/>
</dbReference>
<dbReference type="SUPFAM" id="SSF56219">
    <property type="entry name" value="DNase I-like"/>
    <property type="match status" value="1"/>
</dbReference>
<keyword evidence="2" id="KW-0808">Transferase</keyword>
<accession>A0AAD9QCM9</accession>
<evidence type="ECO:0000313" key="3">
    <source>
        <dbReference type="Proteomes" id="UP001249851"/>
    </source>
</evidence>
<organism evidence="2 3">
    <name type="scientific">Acropora cervicornis</name>
    <name type="common">Staghorn coral</name>
    <dbReference type="NCBI Taxonomy" id="6130"/>
    <lineage>
        <taxon>Eukaryota</taxon>
        <taxon>Metazoa</taxon>
        <taxon>Cnidaria</taxon>
        <taxon>Anthozoa</taxon>
        <taxon>Hexacorallia</taxon>
        <taxon>Scleractinia</taxon>
        <taxon>Astrocoeniina</taxon>
        <taxon>Acroporidae</taxon>
        <taxon>Acropora</taxon>
    </lineage>
</organism>
<reference evidence="2" key="1">
    <citation type="journal article" date="2023" name="G3 (Bethesda)">
        <title>Whole genome assembly and annotation of the endangered Caribbean coral Acropora cervicornis.</title>
        <authorList>
            <person name="Selwyn J.D."/>
            <person name="Vollmer S.V."/>
        </authorList>
    </citation>
    <scope>NUCLEOTIDE SEQUENCE</scope>
    <source>
        <strain evidence="2">K2</strain>
    </source>
</reference>
<reference evidence="2" key="2">
    <citation type="journal article" date="2023" name="Science">
        <title>Genomic signatures of disease resistance in endangered staghorn corals.</title>
        <authorList>
            <person name="Vollmer S.V."/>
            <person name="Selwyn J.D."/>
            <person name="Despard B.A."/>
            <person name="Roesel C.L."/>
        </authorList>
    </citation>
    <scope>NUCLEOTIDE SEQUENCE</scope>
    <source>
        <strain evidence="2">K2</strain>
    </source>
</reference>
<dbReference type="Pfam" id="PF03372">
    <property type="entry name" value="Exo_endo_phos"/>
    <property type="match status" value="1"/>
</dbReference>
<dbReference type="GO" id="GO:0003964">
    <property type="term" value="F:RNA-directed DNA polymerase activity"/>
    <property type="evidence" value="ECO:0007669"/>
    <property type="project" value="UniProtKB-KW"/>
</dbReference>
<protein>
    <submittedName>
        <fullName evidence="2">RNA-directed DNA polymerase from mobile element jockey</fullName>
    </submittedName>
</protein>
<dbReference type="Gene3D" id="3.60.10.10">
    <property type="entry name" value="Endonuclease/exonuclease/phosphatase"/>
    <property type="match status" value="1"/>
</dbReference>
<sequence length="1030" mass="117995">MRKAGFQYYLDQPHIEWNCVICSLPAFSDSFFELFDTSGIYEDNNDNEYEIGLNENCKQITINQELERIRKEYRKERIVASININSLQNKFVEVKEWLEGTLVNILTIQETKIDRTFPNTQFNISGYNLFRRDRKKGGGGIIVYVRDNIAATRRKKTGKLVESISLDVHINNRRFAVVCVYKPPTVDNAVFTSELTALLDEAMVSCDTVICLGDQNCDILHPDDGKKEGRCLLDICDMYDLDSIINEPTRISATKESCLDVILTNAPAFVRKSGVIETGLSDHSFVYAILNSKILHPKPETAVKRSLKHFDQERFLDDLNKVPFSTAYIFDDVDDVYWCWEKLLNEILDDHAPVVSFKRRKTPRSQSISAEIRKHMRLRDRFKRIYNKSKKPEDWENYRATRNKVVSMRRKAVKNYFTRMSEEKSGDQRKFWDTIKPFINSRKQTNPSGIILKDNGKIIKDNVEVAETLNTFFTGAGDTNGQFSNAVNQETMPSNETTTGKPLLSLGKTNSIEVLEVVKKLRPNKATGHDLIPPQVIQQAAGVLCHHFSTLFNYVLDHAKIPQQWKLAEISPAHKKECKLTKSNYRQLSILPSLSKVFERLVHNRASPYFDNILHKFVFAYRKFHGCDTALLCLTENWKRELDNQKIVGLVSMDLSKASDMNKLRQFADEDTCRLLESLQHFGLNVEKMVTLAENKEIDSVEEGINECSRHIYKPESEDELESKLQRIHHKLQTTLKELQPQRKWSNISHAEKKVIKELKEKNYICLPSDKGTEFCVIQQDTYTRVALAHLNDSSTYQKVPRMSAKTGENKVNSTWKKICLQNEIPSFVQKSFIAGNTDLPRFYHLIKTHKTGPAIKIRPIVSNTNGPTQRLSWLLANALKPLLKDVPAHLENSLELMKYIQAGDFTTNKTLPYPCSLDVVSLYTSIPIQEAITNATDRIHNPIFHLAKQDIKDLPTVTLNNMYFSFNDQVFRQKEGLPMGSNISAILAILQYTQHRSGSQQMLPLSALDSTIATGYVEKRQGTLEARGL</sequence>
<evidence type="ECO:0000313" key="2">
    <source>
        <dbReference type="EMBL" id="KAK2558866.1"/>
    </source>
</evidence>
<keyword evidence="2" id="KW-0548">Nucleotidyltransferase</keyword>
<dbReference type="PANTHER" id="PTHR47510:SF3">
    <property type="entry name" value="ENDO_EXONUCLEASE_PHOSPHATASE DOMAIN-CONTAINING PROTEIN"/>
    <property type="match status" value="1"/>
</dbReference>
<dbReference type="AlphaFoldDB" id="A0AAD9QCM9"/>
<evidence type="ECO:0000259" key="1">
    <source>
        <dbReference type="Pfam" id="PF03372"/>
    </source>
</evidence>
<name>A0AAD9QCM9_ACRCE</name>
<keyword evidence="3" id="KW-1185">Reference proteome</keyword>